<comment type="caution">
    <text evidence="3">The sequence shown here is derived from an EMBL/GenBank/DDBJ whole genome shotgun (WGS) entry which is preliminary data.</text>
</comment>
<accession>A0ABP9SIU8</accession>
<feature type="compositionally biased region" description="Pro residues" evidence="1">
    <location>
        <begin position="42"/>
        <end position="56"/>
    </location>
</feature>
<keyword evidence="4" id="KW-1185">Reference proteome</keyword>
<feature type="region of interest" description="Disordered" evidence="1">
    <location>
        <begin position="27"/>
        <end position="72"/>
    </location>
</feature>
<evidence type="ECO:0000256" key="2">
    <source>
        <dbReference type="SAM" id="SignalP"/>
    </source>
</evidence>
<protein>
    <submittedName>
        <fullName evidence="3">Uncharacterized protein</fullName>
    </submittedName>
</protein>
<dbReference type="EMBL" id="BAABJQ010000026">
    <property type="protein sequence ID" value="GAA5196527.1"/>
    <property type="molecule type" value="Genomic_DNA"/>
</dbReference>
<sequence>MTLATRLAATATGTLLACCACVASSATDDRPTALPNDYDPVPVSPGPTYSPPPTGLPTPSYTSSPPPATPLGQLRSEMAIDLRGQTGQQVAVEPDCADALVFDGTTKTFRCGGEVDGVTVPFDVTIGGSADPLYTMKITQLQGLILASAVLDAWAEDYAGSSEKLSCDGAIPEVAVVPFGKDTGLRCAAGTRIQTLRVTDSGYLF</sequence>
<reference evidence="4" key="1">
    <citation type="journal article" date="2019" name="Int. J. Syst. Evol. Microbiol.">
        <title>The Global Catalogue of Microorganisms (GCM) 10K type strain sequencing project: providing services to taxonomists for standard genome sequencing and annotation.</title>
        <authorList>
            <consortium name="The Broad Institute Genomics Platform"/>
            <consortium name="The Broad Institute Genome Sequencing Center for Infectious Disease"/>
            <person name="Wu L."/>
            <person name="Ma J."/>
        </authorList>
    </citation>
    <scope>NUCLEOTIDE SEQUENCE [LARGE SCALE GENOMIC DNA]</scope>
    <source>
        <strain evidence="4">JCM 18304</strain>
    </source>
</reference>
<organism evidence="3 4">
    <name type="scientific">Rugosimonospora acidiphila</name>
    <dbReference type="NCBI Taxonomy" id="556531"/>
    <lineage>
        <taxon>Bacteria</taxon>
        <taxon>Bacillati</taxon>
        <taxon>Actinomycetota</taxon>
        <taxon>Actinomycetes</taxon>
        <taxon>Micromonosporales</taxon>
        <taxon>Micromonosporaceae</taxon>
        <taxon>Rugosimonospora</taxon>
    </lineage>
</organism>
<feature type="signal peptide" evidence="2">
    <location>
        <begin position="1"/>
        <end position="25"/>
    </location>
</feature>
<evidence type="ECO:0000256" key="1">
    <source>
        <dbReference type="SAM" id="MobiDB-lite"/>
    </source>
</evidence>
<dbReference type="Proteomes" id="UP001501570">
    <property type="component" value="Unassembled WGS sequence"/>
</dbReference>
<evidence type="ECO:0000313" key="3">
    <source>
        <dbReference type="EMBL" id="GAA5196527.1"/>
    </source>
</evidence>
<gene>
    <name evidence="3" type="ORF">GCM10023322_65670</name>
</gene>
<dbReference type="PROSITE" id="PS51257">
    <property type="entry name" value="PROKAR_LIPOPROTEIN"/>
    <property type="match status" value="1"/>
</dbReference>
<feature type="chain" id="PRO_5047477587" evidence="2">
    <location>
        <begin position="26"/>
        <end position="205"/>
    </location>
</feature>
<evidence type="ECO:0000313" key="4">
    <source>
        <dbReference type="Proteomes" id="UP001501570"/>
    </source>
</evidence>
<keyword evidence="2" id="KW-0732">Signal</keyword>
<proteinExistence type="predicted"/>
<name>A0ABP9SIU8_9ACTN</name>